<keyword evidence="2" id="KW-0472">Membrane</keyword>
<keyword evidence="2" id="KW-0812">Transmembrane</keyword>
<feature type="compositionally biased region" description="Basic and acidic residues" evidence="1">
    <location>
        <begin position="1"/>
        <end position="26"/>
    </location>
</feature>
<dbReference type="Pfam" id="PF11772">
    <property type="entry name" value="EpuA"/>
    <property type="match status" value="1"/>
</dbReference>
<evidence type="ECO:0000313" key="4">
    <source>
        <dbReference type="Proteomes" id="UP000030528"/>
    </source>
</evidence>
<dbReference type="STRING" id="1385510.GCA_000425205_00170"/>
<keyword evidence="4" id="KW-1185">Reference proteome</keyword>
<accession>A0A0A5GPJ2</accession>
<feature type="region of interest" description="Disordered" evidence="1">
    <location>
        <begin position="1"/>
        <end position="35"/>
    </location>
</feature>
<name>A0A0A5GPJ2_9BACI</name>
<dbReference type="RefSeq" id="WP_026798991.1">
    <property type="nucleotide sequence ID" value="NZ_AULI01000001.1"/>
</dbReference>
<gene>
    <name evidence="3" type="ORF">N781_01545</name>
</gene>
<reference evidence="3 4" key="1">
    <citation type="submission" date="2013-08" db="EMBL/GenBank/DDBJ databases">
        <authorList>
            <person name="Huang J."/>
            <person name="Wang G."/>
        </authorList>
    </citation>
    <scope>NUCLEOTIDE SEQUENCE [LARGE SCALE GENOMIC DNA]</scope>
    <source>
        <strain evidence="3 4">JSM 076056</strain>
    </source>
</reference>
<dbReference type="OrthoDB" id="2300232at2"/>
<evidence type="ECO:0000256" key="2">
    <source>
        <dbReference type="SAM" id="Phobius"/>
    </source>
</evidence>
<dbReference type="eggNOG" id="ENOG5033DQZ">
    <property type="taxonomic scope" value="Bacteria"/>
</dbReference>
<protein>
    <submittedName>
        <fullName evidence="3">Hydroxymyristoyl-ACP dehydratase</fullName>
    </submittedName>
</protein>
<comment type="caution">
    <text evidence="3">The sequence shown here is derived from an EMBL/GenBank/DDBJ whole genome shotgun (WGS) entry which is preliminary data.</text>
</comment>
<evidence type="ECO:0000256" key="1">
    <source>
        <dbReference type="SAM" id="MobiDB-lite"/>
    </source>
</evidence>
<dbReference type="EMBL" id="AVPE01000001">
    <property type="protein sequence ID" value="KGX93904.1"/>
    <property type="molecule type" value="Genomic_DNA"/>
</dbReference>
<evidence type="ECO:0000313" key="3">
    <source>
        <dbReference type="EMBL" id="KGX93904.1"/>
    </source>
</evidence>
<dbReference type="InterPro" id="IPR024596">
    <property type="entry name" value="RNApol_su_b/EpuA"/>
</dbReference>
<feature type="transmembrane region" description="Helical" evidence="2">
    <location>
        <begin position="44"/>
        <end position="70"/>
    </location>
</feature>
<dbReference type="AlphaFoldDB" id="A0A0A5GPJ2"/>
<keyword evidence="2" id="KW-1133">Transmembrane helix</keyword>
<proteinExistence type="predicted"/>
<dbReference type="Proteomes" id="UP000030528">
    <property type="component" value="Unassembled WGS sequence"/>
</dbReference>
<organism evidence="3 4">
    <name type="scientific">Pontibacillus halophilus JSM 076056 = DSM 19796</name>
    <dbReference type="NCBI Taxonomy" id="1385510"/>
    <lineage>
        <taxon>Bacteria</taxon>
        <taxon>Bacillati</taxon>
        <taxon>Bacillota</taxon>
        <taxon>Bacilli</taxon>
        <taxon>Bacillales</taxon>
        <taxon>Bacillaceae</taxon>
        <taxon>Pontibacillus</taxon>
    </lineage>
</organism>
<sequence>MQEEKKQTKPVRHEKPEKKEQKESSKQGKKKETKTKYRRRLLPIWLRIVIVLVTSILALLAGMMIGYGVLGDGNPLDALKVDTWKHIFDLVMKTE</sequence>